<sequence>MIVSDDIHAINVSAPAFLRKIPDSELGLEARPPSSLHSDVISDERGFGNMKSISSTLDRDAKPIAQNSGKVVRKNSGSTKRSGMVQMEVSKSKSGLRDVKGISPELASSSASCNISEKNQLVKEKNSSISKRGDKRNSKAKNKIKCDFSLKNGLIGFNSAAGGNNFLGIYGLKPDEFDITKHVNELSLDELLHGNYDCPVAKDKVKKAANPNTSLLQSVRSAWSVLQAPKVSPPQNCGEIDGSCLRNFSTGLVTVSSAIAQTDGNKIDGCTGELPSSDKAQESDEKIKLSNIADFPLHKPKDVLECLALPPPKDLDLLLSDTGKNTSSSKNSTDHRPGKQVSHRTGLPPFPWSHSFSGHNKLGSDAVKLSTTRTICQGRWVKVKPPAFQKGSADLLTDFESLSFDQSLVPSSSFTSNHPANEFAPIERVLSASGACSTSKIIADEHSIARAAAQTLLDIAAFAKGNPCASVKSLKRHPQTAIKACKSKAIEQSDKLLDQAPKSTKRPTNPLK</sequence>
<dbReference type="PANTHER" id="PTHR36723">
    <property type="entry name" value="F22C12.19"/>
    <property type="match status" value="1"/>
</dbReference>
<feature type="compositionally biased region" description="Polar residues" evidence="1">
    <location>
        <begin position="65"/>
        <end position="81"/>
    </location>
</feature>
<gene>
    <name evidence="2" type="ORF">MIMGU_mgv1a024669mg</name>
</gene>
<feature type="region of interest" description="Disordered" evidence="1">
    <location>
        <begin position="493"/>
        <end position="512"/>
    </location>
</feature>
<evidence type="ECO:0000313" key="3">
    <source>
        <dbReference type="Proteomes" id="UP000030748"/>
    </source>
</evidence>
<dbReference type="STRING" id="4155.A0A022RJY8"/>
<feature type="region of interest" description="Disordered" evidence="1">
    <location>
        <begin position="29"/>
        <end position="97"/>
    </location>
</feature>
<dbReference type="EMBL" id="KI630433">
    <property type="protein sequence ID" value="EYU40058.1"/>
    <property type="molecule type" value="Genomic_DNA"/>
</dbReference>
<keyword evidence="3" id="KW-1185">Reference proteome</keyword>
<protein>
    <submittedName>
        <fullName evidence="2">Uncharacterized protein</fullName>
    </submittedName>
</protein>
<name>A0A022RJY8_ERYGU</name>
<feature type="region of interest" description="Disordered" evidence="1">
    <location>
        <begin position="318"/>
        <end position="350"/>
    </location>
</feature>
<evidence type="ECO:0000256" key="1">
    <source>
        <dbReference type="SAM" id="MobiDB-lite"/>
    </source>
</evidence>
<dbReference type="eggNOG" id="ENOG502QVBJ">
    <property type="taxonomic scope" value="Eukaryota"/>
</dbReference>
<evidence type="ECO:0000313" key="2">
    <source>
        <dbReference type="EMBL" id="EYU40058.1"/>
    </source>
</evidence>
<feature type="non-terminal residue" evidence="2">
    <location>
        <position position="512"/>
    </location>
</feature>
<accession>A0A022RJY8</accession>
<feature type="compositionally biased region" description="Low complexity" evidence="1">
    <location>
        <begin position="318"/>
        <end position="331"/>
    </location>
</feature>
<reference evidence="2 3" key="1">
    <citation type="journal article" date="2013" name="Proc. Natl. Acad. Sci. U.S.A.">
        <title>Fine-scale variation in meiotic recombination in Mimulus inferred from population shotgun sequencing.</title>
        <authorList>
            <person name="Hellsten U."/>
            <person name="Wright K.M."/>
            <person name="Jenkins J."/>
            <person name="Shu S."/>
            <person name="Yuan Y."/>
            <person name="Wessler S.R."/>
            <person name="Schmutz J."/>
            <person name="Willis J.H."/>
            <person name="Rokhsar D.S."/>
        </authorList>
    </citation>
    <scope>NUCLEOTIDE SEQUENCE [LARGE SCALE GENOMIC DNA]</scope>
    <source>
        <strain evidence="3">cv. DUN x IM62</strain>
    </source>
</reference>
<organism evidence="2 3">
    <name type="scientific">Erythranthe guttata</name>
    <name type="common">Yellow monkey flower</name>
    <name type="synonym">Mimulus guttatus</name>
    <dbReference type="NCBI Taxonomy" id="4155"/>
    <lineage>
        <taxon>Eukaryota</taxon>
        <taxon>Viridiplantae</taxon>
        <taxon>Streptophyta</taxon>
        <taxon>Embryophyta</taxon>
        <taxon>Tracheophyta</taxon>
        <taxon>Spermatophyta</taxon>
        <taxon>Magnoliopsida</taxon>
        <taxon>eudicotyledons</taxon>
        <taxon>Gunneridae</taxon>
        <taxon>Pentapetalae</taxon>
        <taxon>asterids</taxon>
        <taxon>lamiids</taxon>
        <taxon>Lamiales</taxon>
        <taxon>Phrymaceae</taxon>
        <taxon>Erythranthe</taxon>
    </lineage>
</organism>
<dbReference type="Proteomes" id="UP000030748">
    <property type="component" value="Unassembled WGS sequence"/>
</dbReference>
<proteinExistence type="predicted"/>
<dbReference type="PANTHER" id="PTHR36723:SF1">
    <property type="entry name" value="F22C12.19"/>
    <property type="match status" value="1"/>
</dbReference>
<dbReference type="AlphaFoldDB" id="A0A022RJY8"/>